<dbReference type="PANTHER" id="PTHR36442">
    <property type="entry name" value="CYCLIC-DI-AMP PHOSPHODIESTERASE PGPH"/>
    <property type="match status" value="1"/>
</dbReference>
<proteinExistence type="predicted"/>
<organism evidence="3 4">
    <name type="scientific">Lentibacillus amyloliquefaciens</name>
    <dbReference type="NCBI Taxonomy" id="1472767"/>
    <lineage>
        <taxon>Bacteria</taxon>
        <taxon>Bacillati</taxon>
        <taxon>Bacillota</taxon>
        <taxon>Bacilli</taxon>
        <taxon>Bacillales</taxon>
        <taxon>Bacillaceae</taxon>
        <taxon>Lentibacillus</taxon>
    </lineage>
</organism>
<dbReference type="Gene3D" id="1.10.3210.10">
    <property type="entry name" value="Hypothetical protein af1432"/>
    <property type="match status" value="1"/>
</dbReference>
<dbReference type="Pfam" id="PF07697">
    <property type="entry name" value="7TMR-HDED"/>
    <property type="match status" value="1"/>
</dbReference>
<accession>A0A0U4FQJ5</accession>
<dbReference type="InterPro" id="IPR011621">
    <property type="entry name" value="Metal-dep_PHydrolase_7TM_intra"/>
</dbReference>
<dbReference type="InterPro" id="IPR003607">
    <property type="entry name" value="HD/PDEase_dom"/>
</dbReference>
<keyword evidence="1" id="KW-0472">Membrane</keyword>
<dbReference type="KEGG" id="lao:AOX59_05570"/>
<dbReference type="AlphaFoldDB" id="A0A0U4FQJ5"/>
<dbReference type="STRING" id="1472767.AOX59_05570"/>
<dbReference type="PANTHER" id="PTHR36442:SF1">
    <property type="entry name" value="CYCLIC-DI-AMP PHOSPHODIESTERASE PGPH"/>
    <property type="match status" value="1"/>
</dbReference>
<dbReference type="EMBL" id="CP013862">
    <property type="protein sequence ID" value="ALX48117.1"/>
    <property type="molecule type" value="Genomic_DNA"/>
</dbReference>
<keyword evidence="1" id="KW-1133">Transmembrane helix</keyword>
<evidence type="ECO:0000259" key="2">
    <source>
        <dbReference type="PROSITE" id="PS51831"/>
    </source>
</evidence>
<gene>
    <name evidence="3" type="ORF">AOX59_05570</name>
</gene>
<dbReference type="Proteomes" id="UP000050331">
    <property type="component" value="Chromosome"/>
</dbReference>
<feature type="transmembrane region" description="Helical" evidence="1">
    <location>
        <begin position="319"/>
        <end position="340"/>
    </location>
</feature>
<evidence type="ECO:0000256" key="1">
    <source>
        <dbReference type="SAM" id="Phobius"/>
    </source>
</evidence>
<evidence type="ECO:0000313" key="3">
    <source>
        <dbReference type="EMBL" id="ALX48117.1"/>
    </source>
</evidence>
<dbReference type="PROSITE" id="PS51831">
    <property type="entry name" value="HD"/>
    <property type="match status" value="1"/>
</dbReference>
<dbReference type="InterPro" id="IPR052722">
    <property type="entry name" value="PgpH_phosphodiesterase"/>
</dbReference>
<reference evidence="3 4" key="1">
    <citation type="submission" date="2016-01" db="EMBL/GenBank/DDBJ databases">
        <title>Complete genome sequence of strain Lentibacillus amyloliquefaciens LAM0015T isolated from saline sediment.</title>
        <authorList>
            <person name="Wang J.-L."/>
            <person name="He M.-X."/>
        </authorList>
    </citation>
    <scope>NUCLEOTIDE SEQUENCE [LARGE SCALE GENOMIC DNA]</scope>
    <source>
        <strain evidence="3 4">LAM0015</strain>
    </source>
</reference>
<keyword evidence="4" id="KW-1185">Reference proteome</keyword>
<feature type="transmembrane region" description="Helical" evidence="1">
    <location>
        <begin position="422"/>
        <end position="442"/>
    </location>
</feature>
<dbReference type="OrthoDB" id="9806952at2"/>
<dbReference type="Pfam" id="PF01966">
    <property type="entry name" value="HD"/>
    <property type="match status" value="1"/>
</dbReference>
<dbReference type="InterPro" id="IPR006675">
    <property type="entry name" value="HDIG_dom"/>
</dbReference>
<dbReference type="NCBIfam" id="TIGR00277">
    <property type="entry name" value="HDIG"/>
    <property type="match status" value="1"/>
</dbReference>
<dbReference type="SUPFAM" id="SSF109604">
    <property type="entry name" value="HD-domain/PDEase-like"/>
    <property type="match status" value="1"/>
</dbReference>
<name>A0A0U4FQJ5_9BACI</name>
<dbReference type="InterPro" id="IPR006674">
    <property type="entry name" value="HD_domain"/>
</dbReference>
<keyword evidence="1" id="KW-0812">Transmembrane</keyword>
<feature type="transmembrane region" description="Helical" evidence="1">
    <location>
        <begin position="454"/>
        <end position="475"/>
    </location>
</feature>
<protein>
    <recommendedName>
        <fullName evidence="2">HD domain-containing protein</fullName>
    </recommendedName>
</protein>
<feature type="transmembrane region" description="Helical" evidence="1">
    <location>
        <begin position="368"/>
        <end position="385"/>
    </location>
</feature>
<feature type="transmembrane region" description="Helical" evidence="1">
    <location>
        <begin position="285"/>
        <end position="307"/>
    </location>
</feature>
<feature type="domain" description="HD" evidence="2">
    <location>
        <begin position="508"/>
        <end position="650"/>
    </location>
</feature>
<feature type="transmembrane region" description="Helical" evidence="1">
    <location>
        <begin position="391"/>
        <end position="410"/>
    </location>
</feature>
<dbReference type="CDD" id="cd00077">
    <property type="entry name" value="HDc"/>
    <property type="match status" value="1"/>
</dbReference>
<dbReference type="RefSeq" id="WP_068443006.1">
    <property type="nucleotide sequence ID" value="NZ_CP013862.1"/>
</dbReference>
<sequence>MKWLRNMIRLSKNVWANKVMVLLTVSLLGAAFFITAIGNVQPETYEIERFSIAPETIRSPVTIENEEETERKIREVVQSVEDRFNVSNDITDEQTAYIEEVFDAVVTMKQSQRPNDVSRTLDEDTTEPLTSEEQLAQLKQLLRPEITESVNDGVLYELLHTEIETLEEGKELLINSVTEVMEDGVRTENIQEAISEVEQTIQFSSFDAEMKSSLTELSHFVVAENSFFDAEKTSEARKKAASNVDPVVIRAGEVIVRQGQTISNEIYDELALVGALDSRQNKFPVIGLALIIFLVMLIMVYEIGIFEKNKDKDIDRSKLGAIFFIILISLLFMKAGSLYATSVNQLYFAVPVATGALLVKLLLTERLAIVQSMLIAILGSILYNGQIPGSLNVEAGIYFFFSQMAAVIFLGRATDRLAVLKAGIGMSVMNVLAILTFLFLSIEKYSLSDIFMQSGYGVIAAFLSTVLTFGLLPFFETGLGILSDYKLLALAKPNHPLLRKILTEAPGTYHHSIMVANLSETACESIGANGLLARVGAYYHDIGKTVRPQYFIENQMTDNNPHDTIQPRESADIIISHPYDGADILKDHKFPQPIIDIAGQHHGSSLLKYFYFKEQDKNKHTKEEDFRYPGLKPQTKEAAVICICDAVEAAVRSLKEPTEKKIDELVASIVKERLMDGQLNECPLTLKDLDKVHQTICETLKGMFHSRIQYPIKEAK</sequence>
<dbReference type="Pfam" id="PF07698">
    <property type="entry name" value="7TM-7TMR_HD"/>
    <property type="match status" value="1"/>
</dbReference>
<evidence type="ECO:0000313" key="4">
    <source>
        <dbReference type="Proteomes" id="UP000050331"/>
    </source>
</evidence>
<dbReference type="SMART" id="SM00471">
    <property type="entry name" value="HDc"/>
    <property type="match status" value="1"/>
</dbReference>
<dbReference type="InterPro" id="IPR011624">
    <property type="entry name" value="Metal-dep_PHydrolase_7TM_extra"/>
</dbReference>